<dbReference type="HOGENOM" id="CLU_030481_0_0_6"/>
<feature type="domain" description="NADH:quinone oxidoreductase/Mrp antiporter transmembrane" evidence="9">
    <location>
        <begin position="128"/>
        <end position="397"/>
    </location>
</feature>
<feature type="transmembrane region" description="Helical" evidence="8">
    <location>
        <begin position="257"/>
        <end position="275"/>
    </location>
</feature>
<feature type="transmembrane region" description="Helical" evidence="8">
    <location>
        <begin position="426"/>
        <end position="446"/>
    </location>
</feature>
<dbReference type="PANTHER" id="PTHR42682">
    <property type="entry name" value="HYDROGENASE-4 COMPONENT F"/>
    <property type="match status" value="1"/>
</dbReference>
<dbReference type="GO" id="GO:0016829">
    <property type="term" value="F:lyase activity"/>
    <property type="evidence" value="ECO:0007669"/>
    <property type="project" value="UniProtKB-KW"/>
</dbReference>
<keyword evidence="2" id="KW-1003">Cell membrane</keyword>
<evidence type="ECO:0000256" key="2">
    <source>
        <dbReference type="ARBA" id="ARBA00022475"/>
    </source>
</evidence>
<protein>
    <submittedName>
        <fullName evidence="10">Formate hydrogenlyase subunit 3/Multisubunit Na+/H+ antiporter, MnhD subunit</fullName>
    </submittedName>
</protein>
<sequence length="582" mass="64542">MMWISNLPPFIPFFIAAILVLVTRGQVRNIILLATPVLGGLHLWLDVQPFVPMQASDTLVKATALSYPLTVFTYQLEFMRVDKLSLLFGYLFHIASFIAIVYALHVRDTTQQVAGLLYAGSALGAVFAGDLISLFIFWECLALSSVFLIWANRTDRAIQSGMRYLIFQVASGVLLLAGALVYYNEHASLAFDYIGLNGIGSWLIFLAFGIKCAFPFLHNWLTDAYPEATASGTVFLSAFSTKLAVYALARGYPGTELLIYIGAVMACFPIFYAVVENDLRRVLAYSMINQLGFMVVGVGIGTALALNGTVAHAFAHIIYKSLLFMSMGAVMYRVANIRGSDLGGLYKSMPWTATFCIIGAASISAFPLFSGFIAKSLIMVAVLKEGHEVVWLMLLFAAAGVFHHAGIKVPYFAFFHHDSGIRVKEAPINMLIAMGVAAFLCIFIGTQPQYLYALLPWKFDYWPYDLTHVLTQLQLLFFSALAFVWLNKKGLYPPELRSVNIDVEWTYRKLLPATARASYKLLDQLNRVVVATLRQSWEGAQSAFQASRLSQYHLASSWPTGSMVLWIGVILGGYLLADIYFK</sequence>
<accession>S5TGU8</accession>
<dbReference type="RefSeq" id="WP_020932773.1">
    <property type="nucleotide sequence ID" value="NC_021917.1"/>
</dbReference>
<feature type="transmembrane region" description="Helical" evidence="8">
    <location>
        <begin position="563"/>
        <end position="581"/>
    </location>
</feature>
<comment type="subcellular location">
    <subcellularLocation>
        <location evidence="1">Cell membrane</location>
        <topology evidence="1">Multi-pass membrane protein</topology>
    </subcellularLocation>
    <subcellularLocation>
        <location evidence="7">Membrane</location>
        <topology evidence="7">Multi-pass membrane protein</topology>
    </subcellularLocation>
</comment>
<dbReference type="NCBIfam" id="NF009310">
    <property type="entry name" value="PRK12668.1"/>
    <property type="match status" value="1"/>
</dbReference>
<evidence type="ECO:0000256" key="1">
    <source>
        <dbReference type="ARBA" id="ARBA00004651"/>
    </source>
</evidence>
<dbReference type="AlphaFoldDB" id="S5TGU8"/>
<keyword evidence="11" id="KW-1185">Reference proteome</keyword>
<evidence type="ECO:0000256" key="4">
    <source>
        <dbReference type="ARBA" id="ARBA00022989"/>
    </source>
</evidence>
<dbReference type="Pfam" id="PF00361">
    <property type="entry name" value="Proton_antipo_M"/>
    <property type="match status" value="1"/>
</dbReference>
<gene>
    <name evidence="10" type="ORF">CYCME_1779</name>
</gene>
<dbReference type="GO" id="GO:0005886">
    <property type="term" value="C:plasma membrane"/>
    <property type="evidence" value="ECO:0007669"/>
    <property type="project" value="UniProtKB-SubCell"/>
</dbReference>
<dbReference type="InterPro" id="IPR052175">
    <property type="entry name" value="ComplexI-like_HydComp"/>
</dbReference>
<evidence type="ECO:0000256" key="3">
    <source>
        <dbReference type="ARBA" id="ARBA00022692"/>
    </source>
</evidence>
<feature type="transmembrane region" description="Helical" evidence="8">
    <location>
        <begin position="317"/>
        <end position="335"/>
    </location>
</feature>
<feature type="transmembrane region" description="Helical" evidence="8">
    <location>
        <begin position="202"/>
        <end position="221"/>
    </location>
</feature>
<evidence type="ECO:0000259" key="9">
    <source>
        <dbReference type="Pfam" id="PF00361"/>
    </source>
</evidence>
<dbReference type="GO" id="GO:0042773">
    <property type="term" value="P:ATP synthesis coupled electron transport"/>
    <property type="evidence" value="ECO:0007669"/>
    <property type="project" value="InterPro"/>
</dbReference>
<keyword evidence="4 8" id="KW-1133">Transmembrane helix</keyword>
<dbReference type="KEGG" id="cza:CYCME_1779"/>
<evidence type="ECO:0000256" key="8">
    <source>
        <dbReference type="SAM" id="Phobius"/>
    </source>
</evidence>
<dbReference type="PRINTS" id="PR01437">
    <property type="entry name" value="NUOXDRDTASE4"/>
</dbReference>
<dbReference type="Proteomes" id="UP000015380">
    <property type="component" value="Chromosome"/>
</dbReference>
<reference evidence="10 11" key="1">
    <citation type="submission" date="2013-05" db="EMBL/GenBank/DDBJ databases">
        <title>Between feast and famine: a lifestyle of most important marine PAH-degrading bacterium Cycloclasticus sp. 7ME.</title>
        <authorList>
            <person name="Yakimov M.M."/>
            <person name="Messina E."/>
            <person name="Genovese M."/>
            <person name="Denaro R."/>
            <person name="Crisafi F."/>
            <person name="Russo D."/>
            <person name="Cappello S."/>
            <person name="Santisi S."/>
            <person name="Smedile F."/>
            <person name="Golyshina O.V."/>
            <person name="Tran H."/>
            <person name="Pieper D.H."/>
            <person name="Golyshin P.N."/>
            <person name="Giuliano L."/>
        </authorList>
    </citation>
    <scope>NUCLEOTIDE SEQUENCE [LARGE SCALE GENOMIC DNA]</scope>
    <source>
        <strain evidence="10 11">78-ME</strain>
    </source>
</reference>
<evidence type="ECO:0000256" key="5">
    <source>
        <dbReference type="ARBA" id="ARBA00023002"/>
    </source>
</evidence>
<feature type="transmembrane region" description="Helical" evidence="8">
    <location>
        <begin position="84"/>
        <end position="105"/>
    </location>
</feature>
<keyword evidence="5" id="KW-0560">Oxidoreductase</keyword>
<proteinExistence type="predicted"/>
<evidence type="ECO:0000256" key="6">
    <source>
        <dbReference type="ARBA" id="ARBA00023136"/>
    </source>
</evidence>
<keyword evidence="6 8" id="KW-0472">Membrane</keyword>
<reference evidence="11" key="2">
    <citation type="journal article" date="2016" name="Environ. Microbiol. Rep.">
        <title>Analysis of defence systems and a conjugative IncP-1 plasmid in the marine polyaromatic hydrocarbons-degrading bacterium Cycloclasticus sp. 78-ME.</title>
        <authorList>
            <person name="Yakimov M.M."/>
            <person name="Crisafi F."/>
            <person name="Messina E."/>
            <person name="Smedile F."/>
            <person name="Lopatina A."/>
            <person name="Denaro R."/>
            <person name="Pieper D.H."/>
            <person name="Golyshin P.N."/>
            <person name="Giuliano L."/>
        </authorList>
    </citation>
    <scope>NUCLEOTIDE SEQUENCE [LARGE SCALE GENOMIC DNA]</scope>
    <source>
        <strain evidence="11">78-ME</strain>
    </source>
</reference>
<dbReference type="eggNOG" id="COG0651">
    <property type="taxonomic scope" value="Bacteria"/>
</dbReference>
<evidence type="ECO:0000313" key="11">
    <source>
        <dbReference type="Proteomes" id="UP000015380"/>
    </source>
</evidence>
<keyword evidence="3 7" id="KW-0812">Transmembrane</keyword>
<feature type="transmembrane region" description="Helical" evidence="8">
    <location>
        <begin position="355"/>
        <end position="383"/>
    </location>
</feature>
<evidence type="ECO:0000313" key="10">
    <source>
        <dbReference type="EMBL" id="AGS40097.1"/>
    </source>
</evidence>
<name>S5TGU8_9GAMM</name>
<dbReference type="EMBL" id="CP005996">
    <property type="protein sequence ID" value="AGS40097.1"/>
    <property type="molecule type" value="Genomic_DNA"/>
</dbReference>
<feature type="transmembrane region" description="Helical" evidence="8">
    <location>
        <begin position="162"/>
        <end position="182"/>
    </location>
</feature>
<dbReference type="PATRIC" id="fig|1198232.3.peg.1755"/>
<evidence type="ECO:0000256" key="7">
    <source>
        <dbReference type="RuleBase" id="RU000320"/>
    </source>
</evidence>
<dbReference type="InterPro" id="IPR001750">
    <property type="entry name" value="ND/Mrp_TM"/>
</dbReference>
<feature type="transmembrane region" description="Helical" evidence="8">
    <location>
        <begin position="117"/>
        <end position="150"/>
    </location>
</feature>
<dbReference type="InterPro" id="IPR003918">
    <property type="entry name" value="NADH_UbQ_OxRdtase"/>
</dbReference>
<dbReference type="PANTHER" id="PTHR42682:SF4">
    <property type="entry name" value="NADH-UBIQUINONE_PLASTOQUINONE"/>
    <property type="match status" value="1"/>
</dbReference>
<dbReference type="GO" id="GO:0016491">
    <property type="term" value="F:oxidoreductase activity"/>
    <property type="evidence" value="ECO:0007669"/>
    <property type="project" value="UniProtKB-KW"/>
</dbReference>
<feature type="transmembrane region" description="Helical" evidence="8">
    <location>
        <begin position="389"/>
        <end position="414"/>
    </location>
</feature>
<feature type="transmembrane region" description="Helical" evidence="8">
    <location>
        <begin position="282"/>
        <end position="305"/>
    </location>
</feature>
<organism evidence="10 11">
    <name type="scientific">Cycloclasticus zancles 78-ME</name>
    <dbReference type="NCBI Taxonomy" id="1198232"/>
    <lineage>
        <taxon>Bacteria</taxon>
        <taxon>Pseudomonadati</taxon>
        <taxon>Pseudomonadota</taxon>
        <taxon>Gammaproteobacteria</taxon>
        <taxon>Thiotrichales</taxon>
        <taxon>Piscirickettsiaceae</taxon>
        <taxon>Cycloclasticus</taxon>
    </lineage>
</organism>
<feature type="transmembrane region" description="Helical" evidence="8">
    <location>
        <begin position="233"/>
        <end position="251"/>
    </location>
</feature>
<feature type="transmembrane region" description="Helical" evidence="8">
    <location>
        <begin position="6"/>
        <end position="23"/>
    </location>
</feature>
<feature type="transmembrane region" description="Helical" evidence="8">
    <location>
        <begin position="466"/>
        <end position="486"/>
    </location>
</feature>
<dbReference type="GO" id="GO:0008137">
    <property type="term" value="F:NADH dehydrogenase (ubiquinone) activity"/>
    <property type="evidence" value="ECO:0007669"/>
    <property type="project" value="InterPro"/>
</dbReference>
<keyword evidence="10" id="KW-0456">Lyase</keyword>